<dbReference type="eggNOG" id="COG1835">
    <property type="taxonomic scope" value="Bacteria"/>
</dbReference>
<proteinExistence type="predicted"/>
<dbReference type="AlphaFoldDB" id="N2A231"/>
<evidence type="ECO:0000259" key="2">
    <source>
        <dbReference type="Pfam" id="PF01757"/>
    </source>
</evidence>
<gene>
    <name evidence="3" type="ORF">C823_04932</name>
</gene>
<feature type="transmembrane region" description="Helical" evidence="1">
    <location>
        <begin position="85"/>
        <end position="102"/>
    </location>
</feature>
<evidence type="ECO:0000313" key="4">
    <source>
        <dbReference type="Proteomes" id="UP000012589"/>
    </source>
</evidence>
<dbReference type="Proteomes" id="UP000012589">
    <property type="component" value="Unassembled WGS sequence"/>
</dbReference>
<evidence type="ECO:0000313" key="3">
    <source>
        <dbReference type="EMBL" id="EMZ20518.1"/>
    </source>
</evidence>
<keyword evidence="1" id="KW-0472">Membrane</keyword>
<dbReference type="OrthoDB" id="9810469at2"/>
<dbReference type="HOGENOM" id="CLU_1208282_0_0_9"/>
<evidence type="ECO:0000256" key="1">
    <source>
        <dbReference type="SAM" id="Phobius"/>
    </source>
</evidence>
<feature type="transmembrane region" description="Helical" evidence="1">
    <location>
        <begin position="12"/>
        <end position="33"/>
    </location>
</feature>
<dbReference type="Pfam" id="PF01757">
    <property type="entry name" value="Acyl_transf_3"/>
    <property type="match status" value="1"/>
</dbReference>
<comment type="caution">
    <text evidence="3">The sequence shown here is derived from an EMBL/GenBank/DDBJ whole genome shotgun (WGS) entry which is preliminary data.</text>
</comment>
<name>N2A231_9FIRM</name>
<keyword evidence="1" id="KW-1133">Transmembrane helix</keyword>
<dbReference type="EMBL" id="AQFT01000142">
    <property type="protein sequence ID" value="EMZ20518.1"/>
    <property type="molecule type" value="Genomic_DNA"/>
</dbReference>
<feature type="domain" description="Acyltransferase 3" evidence="2">
    <location>
        <begin position="15"/>
        <end position="228"/>
    </location>
</feature>
<reference evidence="3 4" key="1">
    <citation type="journal article" date="2014" name="Genome Announc.">
        <title>Draft genome sequences of the altered schaedler flora, a defined bacterial community from gnotobiotic mice.</title>
        <authorList>
            <person name="Wannemuehler M.J."/>
            <person name="Overstreet A.M."/>
            <person name="Ward D.V."/>
            <person name="Phillips G.J."/>
        </authorList>
    </citation>
    <scope>NUCLEOTIDE SEQUENCE [LARGE SCALE GENOMIC DNA]</scope>
    <source>
        <strain evidence="3 4">ASF492</strain>
    </source>
</reference>
<dbReference type="PATRIC" id="fig|1235802.3.peg.5194"/>
<dbReference type="GO" id="GO:0016747">
    <property type="term" value="F:acyltransferase activity, transferring groups other than amino-acyl groups"/>
    <property type="evidence" value="ECO:0007669"/>
    <property type="project" value="InterPro"/>
</dbReference>
<dbReference type="InterPro" id="IPR002656">
    <property type="entry name" value="Acyl_transf_3_dom"/>
</dbReference>
<organism evidence="3 4">
    <name type="scientific">Eubacterium plexicaudatum ASF492</name>
    <dbReference type="NCBI Taxonomy" id="1235802"/>
    <lineage>
        <taxon>Bacteria</taxon>
        <taxon>Bacillati</taxon>
        <taxon>Bacillota</taxon>
        <taxon>Clostridia</taxon>
        <taxon>Eubacteriales</taxon>
        <taxon>Eubacteriaceae</taxon>
        <taxon>Eubacterium</taxon>
    </lineage>
</organism>
<keyword evidence="4" id="KW-1185">Reference proteome</keyword>
<protein>
    <recommendedName>
        <fullName evidence="2">Acyltransferase 3 domain-containing protein</fullName>
    </recommendedName>
</protein>
<keyword evidence="1" id="KW-0812">Transmembrane</keyword>
<feature type="transmembrane region" description="Helical" evidence="1">
    <location>
        <begin position="135"/>
        <end position="155"/>
    </location>
</feature>
<dbReference type="STRING" id="1235802.C823_04932"/>
<sequence>MLSKVRKYSAKENIAAFDFVRVFSAFGIIAFHFSCHTNSTYKPLFYFANGDYGFVFVTVFLMLSGAVLYYQYADNICLRVFYYKRWKSIFPMFYIAFIYYYYQKVFETSSWSYNGSLKALLWSFLGMDGYLSYRVSNYFLVGEWYVGAIVILYILFPLLNQMCAKSYKLTVLLTIVLYFGMKGLYRLDMWKIAYHQNLVVCLVSFVAGMLVMKFRKILKNRYVFLLLCF</sequence>
<feature type="transmembrane region" description="Helical" evidence="1">
    <location>
        <begin position="193"/>
        <end position="212"/>
    </location>
</feature>
<feature type="transmembrane region" description="Helical" evidence="1">
    <location>
        <begin position="53"/>
        <end position="73"/>
    </location>
</feature>
<feature type="transmembrane region" description="Helical" evidence="1">
    <location>
        <begin position="167"/>
        <end position="187"/>
    </location>
</feature>
<accession>N2A231</accession>